<reference evidence="1" key="1">
    <citation type="submission" date="2023-07" db="EMBL/GenBank/DDBJ databases">
        <title>Black Yeasts Isolated from many extreme environments.</title>
        <authorList>
            <person name="Coleine C."/>
            <person name="Stajich J.E."/>
            <person name="Selbmann L."/>
        </authorList>
    </citation>
    <scope>NUCLEOTIDE SEQUENCE</scope>
    <source>
        <strain evidence="1">CCFEE 5714</strain>
    </source>
</reference>
<organism evidence="1 2">
    <name type="scientific">Vermiconidia calcicola</name>
    <dbReference type="NCBI Taxonomy" id="1690605"/>
    <lineage>
        <taxon>Eukaryota</taxon>
        <taxon>Fungi</taxon>
        <taxon>Dikarya</taxon>
        <taxon>Ascomycota</taxon>
        <taxon>Pezizomycotina</taxon>
        <taxon>Dothideomycetes</taxon>
        <taxon>Dothideomycetidae</taxon>
        <taxon>Mycosphaerellales</taxon>
        <taxon>Extremaceae</taxon>
        <taxon>Vermiconidia</taxon>
    </lineage>
</organism>
<comment type="caution">
    <text evidence="1">The sequence shown here is derived from an EMBL/GenBank/DDBJ whole genome shotgun (WGS) entry which is preliminary data.</text>
</comment>
<protein>
    <submittedName>
        <fullName evidence="1">Uncharacterized protein</fullName>
    </submittedName>
</protein>
<evidence type="ECO:0000313" key="2">
    <source>
        <dbReference type="Proteomes" id="UP001281147"/>
    </source>
</evidence>
<dbReference type="Proteomes" id="UP001281147">
    <property type="component" value="Unassembled WGS sequence"/>
</dbReference>
<name>A0ACC3MN68_9PEZI</name>
<keyword evidence="2" id="KW-1185">Reference proteome</keyword>
<accession>A0ACC3MN68</accession>
<dbReference type="EMBL" id="JAUTXU010000194">
    <property type="protein sequence ID" value="KAK3699729.1"/>
    <property type="molecule type" value="Genomic_DNA"/>
</dbReference>
<proteinExistence type="predicted"/>
<evidence type="ECO:0000313" key="1">
    <source>
        <dbReference type="EMBL" id="KAK3699729.1"/>
    </source>
</evidence>
<gene>
    <name evidence="1" type="ORF">LTR37_016334</name>
</gene>
<sequence>MPSDLPLKSDSMGIASSRSKKASREEVPTESSTMADGVFLDFLYPPKALAWFRRTSGQQLQRRYTSRSYRPFEREDDVPEHRSEPQSGDASDSKSWYDRVMKTAQENENTANPTVAAVQSDGAAQRPLSTDALGSKIVESGPSSEADLSLDAGFADSPGELAEAKSDRMQTLRNIIMSTRERTSPTDTAKSLALTERAWSLYESLGQEYKDDIRLKQELLDWLAVQRNESAAVHCTELYHSIPKGSRTLQVYSAVLALFMSREEHALALELDTEALETLENGYLISWTLFRHAVDSQQWQLAIKAATQHNATYTERNQLSQIRVFWLHISEMPQLFEKAVQLTKAFGREDGLGSADSDTREFCSKFFKEAISQELSALDLQTYASGKQVPPRASIRTMFQHIFDMDSNASKFFEQTLMTVLDPDSKINYSEYHHVISFVYLQYCKMPGVVPSQPLLLQLLQRVTRYWEAMRQSTTSRNSVDTSTVVDDWERFHDHLNHEAITFLVTHYARYGRVEEFEKWWENFRSVYPAYTDQRDVFWTLVLIHAQRADLDKAQQAFAEIRRAMAEHGEEPDLKCWNILLHAHSRCDDLEGALTNFHNLVHYAKLKPDLYSFNSVIWMVAKHGDVAGTEDLLRQYDQLVGGKRHTSLMAALMTAHSTNHDIRAAEGVLREMIAMRDEARIRGPFTQPFNCLLGFYATRRDVKSTMRVYQLMKRQNVRLDEDSFAMLMKALVAIRHTHAAYKILREVMPDHNLQPTAHHYSLVLAGYTKLHLYKEALEVHERMTHQNIKPTLSTNVNYLKAKAAIERRKLYEEGDADQEAEPARLEETIKELEEIILRPDATDIASGDPTPVTDKLDPDNPIAPYFDFLIFIHGHRRCFKAVQDLFAKYKEMVQERGSGEPMPIRMLSALMSAHWHAGEHDKVEEYWNLAKDQADRVAPSVQVPRLGPLPAGEEAMDVDPLELEPIEYESDQVSSDPTAFQRAAAADVKPRHGDPVDQFRYTPAGTMPMDGQVTGLDSKQTLLLDKQVLRSKPAPGKRHILNRPLLWYLKALSSQSRIKDAITTVAQLLSQGYIINKRPWNFFIRSLLDSSPPLALLAFILTERFLIKRFPGWKRTVRSGTKTQEKLEHLEHMRARYLKPNELMPEYETLVRLGAATLDIRRFESMGRRGFKTDLPQELQRYVGTVRQIRAKAAKTMYAVQSMPRVADKVQSKFLRGESS</sequence>